<name>A0ABS8E8R4_9ACTN</name>
<feature type="signal peptide" evidence="3">
    <location>
        <begin position="1"/>
        <end position="35"/>
    </location>
</feature>
<keyword evidence="3" id="KW-0732">Signal</keyword>
<feature type="chain" id="PRO_5046623131" evidence="3">
    <location>
        <begin position="36"/>
        <end position="424"/>
    </location>
</feature>
<keyword evidence="2" id="KW-1133">Transmembrane helix</keyword>
<dbReference type="RefSeq" id="WP_229338458.1">
    <property type="nucleotide sequence ID" value="NZ_JAINUL010000001.1"/>
</dbReference>
<dbReference type="Proteomes" id="UP001520654">
    <property type="component" value="Unassembled WGS sequence"/>
</dbReference>
<protein>
    <submittedName>
        <fullName evidence="4">LPXTG cell wall anchor domain-containing protein</fullName>
    </submittedName>
</protein>
<sequence length="424" mass="43613">MSARTAALRPFRTAAATAVVAAVAGTGLMPLSAYAAPAAENLHALKITMGAPVPSGPLTRGGATETFELTVSNPADKPSSFHPWMLLEGAGASPLQQSDVIFKVEGVTAPATESFIGHQDGEWQGMFHQAGKPLGEGFEIPAGAKLTWKVTMGLGKSYPTTNGDFTLTATSYSGEVADDGAATLTFKTDPSVKKGKLETAFKNVGDCKGVPALQCREMDLSYRLTGDGEFGTALRTSVGVDFATNVKVPNLQLEMLVDGKWQGVNTSDPYNFDLPTIPKGFSAAAGERIVHLRTSLGPNTDFKKATDVTLQSSIGLAEGNTYEFAGSETKFQLAPATTTTSPSPTPSKSATTQPSTSPSPSASASATAVVAANSNTKATGATGTLAHTGADSNTGLYSGLAAALVGLGGAAAWFGARRRRTVRG</sequence>
<gene>
    <name evidence="4" type="ORF">K7B10_22260</name>
</gene>
<proteinExistence type="predicted"/>
<organism evidence="4 5">
    <name type="scientific">Streptomyces flavotricini</name>
    <dbReference type="NCBI Taxonomy" id="66888"/>
    <lineage>
        <taxon>Bacteria</taxon>
        <taxon>Bacillati</taxon>
        <taxon>Actinomycetota</taxon>
        <taxon>Actinomycetes</taxon>
        <taxon>Kitasatosporales</taxon>
        <taxon>Streptomycetaceae</taxon>
        <taxon>Streptomyces</taxon>
    </lineage>
</organism>
<comment type="caution">
    <text evidence="4">The sequence shown here is derived from an EMBL/GenBank/DDBJ whole genome shotgun (WGS) entry which is preliminary data.</text>
</comment>
<evidence type="ECO:0000256" key="1">
    <source>
        <dbReference type="SAM" id="MobiDB-lite"/>
    </source>
</evidence>
<reference evidence="4 5" key="1">
    <citation type="submission" date="2021-08" db="EMBL/GenBank/DDBJ databases">
        <title>Genomic Architecture of Streptomyces flavotricini NGL1 and Streptomyces erythrochromogenes HMS4 With Differential Plant Beneficial attributes and laccase production capabilities.</title>
        <authorList>
            <person name="Salwan R."/>
            <person name="Kaur R."/>
            <person name="Sharma V."/>
        </authorList>
    </citation>
    <scope>NUCLEOTIDE SEQUENCE [LARGE SCALE GENOMIC DNA]</scope>
    <source>
        <strain evidence="4 5">NGL1</strain>
    </source>
</reference>
<keyword evidence="2" id="KW-0472">Membrane</keyword>
<dbReference type="NCBIfam" id="TIGR01167">
    <property type="entry name" value="LPXTG_anchor"/>
    <property type="match status" value="1"/>
</dbReference>
<keyword evidence="2" id="KW-0812">Transmembrane</keyword>
<evidence type="ECO:0000256" key="2">
    <source>
        <dbReference type="SAM" id="Phobius"/>
    </source>
</evidence>
<feature type="region of interest" description="Disordered" evidence="1">
    <location>
        <begin position="334"/>
        <end position="368"/>
    </location>
</feature>
<evidence type="ECO:0000256" key="3">
    <source>
        <dbReference type="SAM" id="SignalP"/>
    </source>
</evidence>
<dbReference type="EMBL" id="JAINUL010000001">
    <property type="protein sequence ID" value="MCC0097456.1"/>
    <property type="molecule type" value="Genomic_DNA"/>
</dbReference>
<keyword evidence="5" id="KW-1185">Reference proteome</keyword>
<accession>A0ABS8E8R4</accession>
<evidence type="ECO:0000313" key="5">
    <source>
        <dbReference type="Proteomes" id="UP001520654"/>
    </source>
</evidence>
<feature type="transmembrane region" description="Helical" evidence="2">
    <location>
        <begin position="396"/>
        <end position="416"/>
    </location>
</feature>
<evidence type="ECO:0000313" key="4">
    <source>
        <dbReference type="EMBL" id="MCC0097456.1"/>
    </source>
</evidence>